<comment type="caution">
    <text evidence="3">The sequence shown here is derived from an EMBL/GenBank/DDBJ whole genome shotgun (WGS) entry which is preliminary data.</text>
</comment>
<reference evidence="3 4" key="1">
    <citation type="submission" date="2018-11" db="EMBL/GenBank/DDBJ databases">
        <title>Genome sequence and assembly of Colletotrichum spinosum.</title>
        <authorList>
            <person name="Gan P."/>
            <person name="Shirasu K."/>
        </authorList>
    </citation>
    <scope>NUCLEOTIDE SEQUENCE [LARGE SCALE GENOMIC DNA]</scope>
    <source>
        <strain evidence="3 4">CBS 515.97</strain>
    </source>
</reference>
<sequence length="406" mass="44685">MDERAGEGLPSAQKFIFSRPEERRIRRRFIWSAFFFDAIAIALVLPLCVGGWVLNPNAGGIVNSEDAHLVTWSAPYRRSGSQRESTLVMTWFLSSCCFEEAKIESGVGLAGCIHRTPGSPFDLESILEDMELKLADLENMVADSGNNAGFGREGAFQFAGPTDFDYASAPTVGSTKDALASYGIYLAINMGTWSWQIMSKKHRYPLKASSWRVMAAAQTLALFALLVASGVTTASAYKANDALAQLSNVFTYHAIGNSFAALTWIAFVSHLFGTMSYTVSVFIWNRLQRPELYPPEPEGEEARLRRHSTRGPGNYRSHRLGEAGVHREVDPDAAVDDELPPYSRVDPNERGSEVQATRTSSEHVVNGPPELAYLRRVGPTDHAHGEERAPAYELHPWPANGGERAS</sequence>
<feature type="transmembrane region" description="Helical" evidence="2">
    <location>
        <begin position="29"/>
        <end position="54"/>
    </location>
</feature>
<evidence type="ECO:0000313" key="4">
    <source>
        <dbReference type="Proteomes" id="UP000295083"/>
    </source>
</evidence>
<protein>
    <submittedName>
        <fullName evidence="3">Uncharacterized protein</fullName>
    </submittedName>
</protein>
<dbReference type="AlphaFoldDB" id="A0A4R8Q0I8"/>
<feature type="compositionally biased region" description="Basic and acidic residues" evidence="1">
    <location>
        <begin position="378"/>
        <end position="390"/>
    </location>
</feature>
<feature type="transmembrane region" description="Helical" evidence="2">
    <location>
        <begin position="179"/>
        <end position="198"/>
    </location>
</feature>
<feature type="transmembrane region" description="Helical" evidence="2">
    <location>
        <begin position="219"/>
        <end position="239"/>
    </location>
</feature>
<gene>
    <name evidence="3" type="ORF">C8035_v012113</name>
</gene>
<organism evidence="3 4">
    <name type="scientific">Colletotrichum spinosum</name>
    <dbReference type="NCBI Taxonomy" id="1347390"/>
    <lineage>
        <taxon>Eukaryota</taxon>
        <taxon>Fungi</taxon>
        <taxon>Dikarya</taxon>
        <taxon>Ascomycota</taxon>
        <taxon>Pezizomycotina</taxon>
        <taxon>Sordariomycetes</taxon>
        <taxon>Hypocreomycetidae</taxon>
        <taxon>Glomerellales</taxon>
        <taxon>Glomerellaceae</taxon>
        <taxon>Colletotrichum</taxon>
        <taxon>Colletotrichum orbiculare species complex</taxon>
    </lineage>
</organism>
<evidence type="ECO:0000313" key="3">
    <source>
        <dbReference type="EMBL" id="TDZ27193.1"/>
    </source>
</evidence>
<evidence type="ECO:0000256" key="1">
    <source>
        <dbReference type="SAM" id="MobiDB-lite"/>
    </source>
</evidence>
<keyword evidence="2" id="KW-1133">Transmembrane helix</keyword>
<keyword evidence="2" id="KW-0472">Membrane</keyword>
<evidence type="ECO:0000256" key="2">
    <source>
        <dbReference type="SAM" id="Phobius"/>
    </source>
</evidence>
<keyword evidence="4" id="KW-1185">Reference proteome</keyword>
<feature type="region of interest" description="Disordered" evidence="1">
    <location>
        <begin position="294"/>
        <end position="406"/>
    </location>
</feature>
<dbReference type="EMBL" id="QAPG01005164">
    <property type="protein sequence ID" value="TDZ27193.1"/>
    <property type="molecule type" value="Genomic_DNA"/>
</dbReference>
<feature type="transmembrane region" description="Helical" evidence="2">
    <location>
        <begin position="259"/>
        <end position="284"/>
    </location>
</feature>
<proteinExistence type="predicted"/>
<feature type="compositionally biased region" description="Polar residues" evidence="1">
    <location>
        <begin position="354"/>
        <end position="363"/>
    </location>
</feature>
<accession>A0A4R8Q0I8</accession>
<name>A0A4R8Q0I8_9PEZI</name>
<dbReference type="Proteomes" id="UP000295083">
    <property type="component" value="Unassembled WGS sequence"/>
</dbReference>
<feature type="compositionally biased region" description="Basic and acidic residues" evidence="1">
    <location>
        <begin position="319"/>
        <end position="330"/>
    </location>
</feature>
<keyword evidence="2" id="KW-0812">Transmembrane</keyword>